<evidence type="ECO:0000313" key="2">
    <source>
        <dbReference type="Proteomes" id="UP001558850"/>
    </source>
</evidence>
<dbReference type="EMBL" id="JBFRCH010000002">
    <property type="protein sequence ID" value="MEX3931281.1"/>
    <property type="molecule type" value="Genomic_DNA"/>
</dbReference>
<gene>
    <name evidence="1" type="ORF">AB4Y32_05585</name>
</gene>
<accession>A0ACC6TV82</accession>
<comment type="caution">
    <text evidence="1">The sequence shown here is derived from an EMBL/GenBank/DDBJ whole genome shotgun (WGS) entry which is preliminary data.</text>
</comment>
<dbReference type="Proteomes" id="UP001558850">
    <property type="component" value="Unassembled WGS sequence"/>
</dbReference>
<proteinExistence type="predicted"/>
<reference evidence="1" key="1">
    <citation type="submission" date="2024-07" db="EMBL/GenBank/DDBJ databases">
        <title>A survey of Mimosa microsymbionts across Brazilian biomes reveals a high diversity of Paraburkholderia nodulating endemic species, but also that Cupriavidus is common as a symbiont of widespread species.</title>
        <authorList>
            <person name="Rouws L."/>
            <person name="Barauna A."/>
            <person name="Beukes C."/>
            <person name="Rouws J.R.C."/>
            <person name="De Faria S.M."/>
            <person name="Gross E."/>
            <person name="Bueno Dos Reis Junior F."/>
            <person name="Simon M.F."/>
            <person name="Maluk M."/>
            <person name="Odee D.W."/>
            <person name="Kenicer G."/>
            <person name="Young J.P.W."/>
            <person name="Reis V.M."/>
            <person name="Zilli J."/>
            <person name="James E.K."/>
        </authorList>
    </citation>
    <scope>NUCLEOTIDE SEQUENCE</scope>
    <source>
        <strain evidence="1">EG181B</strain>
    </source>
</reference>
<organism evidence="1 2">
    <name type="scientific">Paraburkholderia phymatum</name>
    <dbReference type="NCBI Taxonomy" id="148447"/>
    <lineage>
        <taxon>Bacteria</taxon>
        <taxon>Pseudomonadati</taxon>
        <taxon>Pseudomonadota</taxon>
        <taxon>Betaproteobacteria</taxon>
        <taxon>Burkholderiales</taxon>
        <taxon>Burkholderiaceae</taxon>
        <taxon>Paraburkholderia</taxon>
    </lineage>
</organism>
<evidence type="ECO:0000313" key="1">
    <source>
        <dbReference type="EMBL" id="MEX3931281.1"/>
    </source>
</evidence>
<name>A0ACC6TV82_9BURK</name>
<protein>
    <submittedName>
        <fullName evidence="1">Uncharacterized protein</fullName>
    </submittedName>
</protein>
<keyword evidence="2" id="KW-1185">Reference proteome</keyword>
<sequence length="88" mass="10251">MQRWIARLISQHAPTPEKLAGRSLSELRMCLFQAEQRILDAQSHADYYRRRIAFCEEVARIGIEKVSDQRNRQQEGAIRPNLKLTASQ</sequence>